<dbReference type="Gene3D" id="3.40.50.300">
    <property type="entry name" value="P-loop containing nucleotide triphosphate hydrolases"/>
    <property type="match status" value="1"/>
</dbReference>
<name>A0ABV7WBU5_9MICO</name>
<evidence type="ECO:0000313" key="1">
    <source>
        <dbReference type="EMBL" id="MFC3687296.1"/>
    </source>
</evidence>
<sequence length="228" mass="23384">MVSLATSSRGVAGGHRRVWDHVQQLEGGLPVLVGPPAPEQAEAMGGAWGTIADLLSNLTDPDETHGAGVSRVVDVIADCGRLLSRSSAAAAVLQRADLVVLVTRPTVSGVAHARHGLGVAARVMNETPRSGSGLDRVTVLVVDDPSSPGSRKAHQRQVSDVLKETPGLQDVPVVGVLAHDPRTAAALTGMSPSGRGLDRSPLLKTARDVAATLVGQAQAINGVPQVQS</sequence>
<protein>
    <submittedName>
        <fullName evidence="1">MinD/ParA family protein</fullName>
    </submittedName>
</protein>
<proteinExistence type="predicted"/>
<reference evidence="2" key="1">
    <citation type="journal article" date="2019" name="Int. J. Syst. Evol. Microbiol.">
        <title>The Global Catalogue of Microorganisms (GCM) 10K type strain sequencing project: providing services to taxonomists for standard genome sequencing and annotation.</title>
        <authorList>
            <consortium name="The Broad Institute Genomics Platform"/>
            <consortium name="The Broad Institute Genome Sequencing Center for Infectious Disease"/>
            <person name="Wu L."/>
            <person name="Ma J."/>
        </authorList>
    </citation>
    <scope>NUCLEOTIDE SEQUENCE [LARGE SCALE GENOMIC DNA]</scope>
    <source>
        <strain evidence="2">NCAIM B.02333</strain>
    </source>
</reference>
<dbReference type="InterPro" id="IPR027417">
    <property type="entry name" value="P-loop_NTPase"/>
</dbReference>
<dbReference type="Proteomes" id="UP001595685">
    <property type="component" value="Unassembled WGS sequence"/>
</dbReference>
<organism evidence="1 2">
    <name type="scientific">Aquipuribacter hungaricus</name>
    <dbReference type="NCBI Taxonomy" id="545624"/>
    <lineage>
        <taxon>Bacteria</taxon>
        <taxon>Bacillati</taxon>
        <taxon>Actinomycetota</taxon>
        <taxon>Actinomycetes</taxon>
        <taxon>Micrococcales</taxon>
        <taxon>Intrasporangiaceae</taxon>
        <taxon>Aquipuribacter</taxon>
    </lineage>
</organism>
<accession>A0ABV7WBU5</accession>
<keyword evidence="2" id="KW-1185">Reference proteome</keyword>
<dbReference type="RefSeq" id="WP_376983508.1">
    <property type="nucleotide sequence ID" value="NZ_JBHRWW010000001.1"/>
</dbReference>
<dbReference type="SUPFAM" id="SSF52540">
    <property type="entry name" value="P-loop containing nucleoside triphosphate hydrolases"/>
    <property type="match status" value="1"/>
</dbReference>
<dbReference type="EMBL" id="JBHRWW010000001">
    <property type="protein sequence ID" value="MFC3687296.1"/>
    <property type="molecule type" value="Genomic_DNA"/>
</dbReference>
<comment type="caution">
    <text evidence="1">The sequence shown here is derived from an EMBL/GenBank/DDBJ whole genome shotgun (WGS) entry which is preliminary data.</text>
</comment>
<gene>
    <name evidence="1" type="ORF">ACFOLH_02960</name>
</gene>
<evidence type="ECO:0000313" key="2">
    <source>
        <dbReference type="Proteomes" id="UP001595685"/>
    </source>
</evidence>